<feature type="signal peptide" evidence="1">
    <location>
        <begin position="1"/>
        <end position="16"/>
    </location>
</feature>
<dbReference type="AlphaFoldDB" id="A0A8X6LLG5"/>
<evidence type="ECO:0000256" key="1">
    <source>
        <dbReference type="SAM" id="SignalP"/>
    </source>
</evidence>
<accession>A0A8X6LLG5</accession>
<feature type="chain" id="PRO_5036481897" evidence="1">
    <location>
        <begin position="17"/>
        <end position="398"/>
    </location>
</feature>
<keyword evidence="1" id="KW-0732">Signal</keyword>
<keyword evidence="3" id="KW-1185">Reference proteome</keyword>
<protein>
    <submittedName>
        <fullName evidence="2">Uncharacterized protein</fullName>
    </submittedName>
</protein>
<organism evidence="2 3">
    <name type="scientific">Trichonephila clavata</name>
    <name type="common">Joro spider</name>
    <name type="synonym">Nephila clavata</name>
    <dbReference type="NCBI Taxonomy" id="2740835"/>
    <lineage>
        <taxon>Eukaryota</taxon>
        <taxon>Metazoa</taxon>
        <taxon>Ecdysozoa</taxon>
        <taxon>Arthropoda</taxon>
        <taxon>Chelicerata</taxon>
        <taxon>Arachnida</taxon>
        <taxon>Araneae</taxon>
        <taxon>Araneomorphae</taxon>
        <taxon>Entelegynae</taxon>
        <taxon>Araneoidea</taxon>
        <taxon>Nephilidae</taxon>
        <taxon>Trichonephila</taxon>
    </lineage>
</organism>
<comment type="caution">
    <text evidence="2">The sequence shown here is derived from an EMBL/GenBank/DDBJ whole genome shotgun (WGS) entry which is preliminary data.</text>
</comment>
<evidence type="ECO:0000313" key="2">
    <source>
        <dbReference type="EMBL" id="GFR15071.1"/>
    </source>
</evidence>
<proteinExistence type="predicted"/>
<gene>
    <name evidence="2" type="ORF">TNCT_607131</name>
</gene>
<dbReference type="Proteomes" id="UP000887116">
    <property type="component" value="Unassembled WGS sequence"/>
</dbReference>
<evidence type="ECO:0000313" key="3">
    <source>
        <dbReference type="Proteomes" id="UP000887116"/>
    </source>
</evidence>
<dbReference type="OrthoDB" id="6437435at2759"/>
<sequence>MKKVQVILIFVSVLKGARISFGSSRFSPIIPKFMDDTIITPEFLTDPPSVTIFLFPFQEAVLSSNVLSDLFDFSQISPVDFIEKMYPHILSMHMRYKVSNALQLTQSSVVPIVKYHLSLNMPLLVRVYAYTASKTAHAEGILDEENAVAMAFTFADIMRESAKRYMKSGNADWKYKALSHGFEDFMIKFGLFSKENIPLIVQGQIGTFSSSRLFSMFPKLEDSITVPESHTVPPSVAIFMSTFHQEVHFSKFLSELLNFSGMTAQEFGRKVKPYIMYTHTKYKVANALQSIRSCVEPILNYRRPLSLAMIVRTYGYSVSKFAYYEGVLDKENAVSLALTFADLLQGLGTRLKRSGDPDWKLNALSRGFIDFMNCFHLFSKESIPILATIYIKEWKSVS</sequence>
<reference evidence="2" key="1">
    <citation type="submission" date="2020-07" db="EMBL/GenBank/DDBJ databases">
        <title>Multicomponent nature underlies the extraordinary mechanical properties of spider dragline silk.</title>
        <authorList>
            <person name="Kono N."/>
            <person name="Nakamura H."/>
            <person name="Mori M."/>
            <person name="Yoshida Y."/>
            <person name="Ohtoshi R."/>
            <person name="Malay A.D."/>
            <person name="Moran D.A.P."/>
            <person name="Tomita M."/>
            <person name="Numata K."/>
            <person name="Arakawa K."/>
        </authorList>
    </citation>
    <scope>NUCLEOTIDE SEQUENCE</scope>
</reference>
<dbReference type="EMBL" id="BMAO01017352">
    <property type="protein sequence ID" value="GFR15071.1"/>
    <property type="molecule type" value="Genomic_DNA"/>
</dbReference>
<name>A0A8X6LLG5_TRICU</name>